<name>A0A6M8UBL5_9GAMM</name>
<evidence type="ECO:0000313" key="2">
    <source>
        <dbReference type="Proteomes" id="UP000505325"/>
    </source>
</evidence>
<organism evidence="1 2">
    <name type="scientific">Paramixta manurensis</name>
    <dbReference type="NCBI Taxonomy" id="2740817"/>
    <lineage>
        <taxon>Bacteria</taxon>
        <taxon>Pseudomonadati</taxon>
        <taxon>Pseudomonadota</taxon>
        <taxon>Gammaproteobacteria</taxon>
        <taxon>Enterobacterales</taxon>
        <taxon>Erwiniaceae</taxon>
        <taxon>Paramixta</taxon>
    </lineage>
</organism>
<keyword evidence="2" id="KW-1185">Reference proteome</keyword>
<gene>
    <name evidence="1" type="ORF">PMPD1_1985</name>
</gene>
<accession>A0A6M8UBL5</accession>
<sequence length="375" mass="42795">MVSNGNVATQRLFSVEGALHLYSSPPAVLTPADLYLFKENEQIKQVISDCNIYLITTRRRILIDCADVSVRDNILSGYFLVVRDKRRVRVRFQYPGITDHIGENVRVIEANVDPSGVSVEIVTSRGRMQLMTHIILASAISDLTFEDKRLEVLYIGQGIGRSTKRSAVDRLLNHSTFQRILAETTTYQPDNEILLLLYRFEHQKMFASTGGDLNTEPSASTEEEMRHLARIRRVQFNRHGIVALAEAALIRYFQPFFNLHFKHANFTARNKIKILKKLLSKDITGIIVEIASGNINAQLTTPGALPLNMSEILTPAQYNGDYLDTPELKRQWEEELHLMCHTHFAQFPLTTADERDTFLHGMVWRGETERNPPLF</sequence>
<proteinExistence type="predicted"/>
<dbReference type="Proteomes" id="UP000505325">
    <property type="component" value="Chromosome"/>
</dbReference>
<evidence type="ECO:0000313" key="1">
    <source>
        <dbReference type="EMBL" id="QKJ86934.1"/>
    </source>
</evidence>
<dbReference type="KEGG" id="pmak:PMPD1_1985"/>
<dbReference type="AlphaFoldDB" id="A0A6M8UBL5"/>
<dbReference type="RefSeq" id="WP_173633915.1">
    <property type="nucleotide sequence ID" value="NZ_CP054212.1"/>
</dbReference>
<dbReference type="EMBL" id="CP054212">
    <property type="protein sequence ID" value="QKJ86934.1"/>
    <property type="molecule type" value="Genomic_DNA"/>
</dbReference>
<reference evidence="1 2" key="1">
    <citation type="submission" date="2020-06" db="EMBL/GenBank/DDBJ databases">
        <title>Genome sequence of Paramixta manurensis strain PD-1.</title>
        <authorList>
            <person name="Lee C.W."/>
            <person name="Kim J."/>
        </authorList>
    </citation>
    <scope>NUCLEOTIDE SEQUENCE [LARGE SCALE GENOMIC DNA]</scope>
    <source>
        <strain evidence="1 2">PD-1</strain>
    </source>
</reference>
<protein>
    <submittedName>
        <fullName evidence="1">Uncharacterized protein</fullName>
    </submittedName>
</protein>